<organism evidence="2 4">
    <name type="scientific">Bacteroides fragilis</name>
    <dbReference type="NCBI Taxonomy" id="817"/>
    <lineage>
        <taxon>Bacteria</taxon>
        <taxon>Pseudomonadati</taxon>
        <taxon>Bacteroidota</taxon>
        <taxon>Bacteroidia</taxon>
        <taxon>Bacteroidales</taxon>
        <taxon>Bacteroidaceae</taxon>
        <taxon>Bacteroides</taxon>
    </lineage>
</organism>
<proteinExistence type="predicted"/>
<evidence type="ECO:0000313" key="1">
    <source>
        <dbReference type="EMBL" id="TWV39591.1"/>
    </source>
</evidence>
<dbReference type="Proteomes" id="UP000319026">
    <property type="component" value="Unassembled WGS sequence"/>
</dbReference>
<reference evidence="1 3" key="2">
    <citation type="submission" date="2019-07" db="EMBL/GenBank/DDBJ databases">
        <title>Genome sequencing of Bacteroides fragilis.</title>
        <authorList>
            <person name="Galasyn E.V."/>
            <person name="Ruoff K.L."/>
            <person name="Price C.E."/>
            <person name="Valls R.A."/>
            <person name="O'Toole G.A."/>
        </authorList>
    </citation>
    <scope>NUCLEOTIDE SEQUENCE [LARGE SCALE GENOMIC DNA]</scope>
    <source>
        <strain evidence="1 3">AD135F_1B</strain>
    </source>
</reference>
<dbReference type="RefSeq" id="WP_146332777.1">
    <property type="nucleotide sequence ID" value="NZ_VOHT01000008.1"/>
</dbReference>
<dbReference type="EMBL" id="VOHT01000008">
    <property type="protein sequence ID" value="TWV46837.1"/>
    <property type="molecule type" value="Genomic_DNA"/>
</dbReference>
<sequence>MDKVYIGNRSFFLGIIPPSTLAILTEKIKGLTIPDPDSEGKTDIGDAILFILTAVFGGDEEKALEVGQELAQTEIDNVRVEQLCDAIELIRKKLEG</sequence>
<name>A0AB38PIZ0_BACFG</name>
<comment type="caution">
    <text evidence="2">The sequence shown here is derived from an EMBL/GenBank/DDBJ whole genome shotgun (WGS) entry which is preliminary data.</text>
</comment>
<evidence type="ECO:0000313" key="2">
    <source>
        <dbReference type="EMBL" id="TWV46837.1"/>
    </source>
</evidence>
<gene>
    <name evidence="2" type="ORF">FSA03_18390</name>
    <name evidence="1" type="ORF">FSA06_17280</name>
</gene>
<dbReference type="AlphaFoldDB" id="A0AB38PIZ0"/>
<dbReference type="Proteomes" id="UP000315444">
    <property type="component" value="Unassembled WGS sequence"/>
</dbReference>
<accession>A0AB38PIZ0</accession>
<evidence type="ECO:0000313" key="4">
    <source>
        <dbReference type="Proteomes" id="UP000319026"/>
    </source>
</evidence>
<protein>
    <submittedName>
        <fullName evidence="2">Uncharacterized protein</fullName>
    </submittedName>
</protein>
<dbReference type="EMBL" id="VOHV01000008">
    <property type="protein sequence ID" value="TWV39591.1"/>
    <property type="molecule type" value="Genomic_DNA"/>
</dbReference>
<evidence type="ECO:0000313" key="3">
    <source>
        <dbReference type="Proteomes" id="UP000315444"/>
    </source>
</evidence>
<reference evidence="2 4" key="1">
    <citation type="submission" date="2019-07" db="EMBL/GenBank/DDBJ databases">
        <title>Genome Sequencing of Bacteroides fragilis.</title>
        <authorList>
            <person name="Pinto K.M."/>
            <person name="Ruoff K.L."/>
            <person name="Price C.E."/>
            <person name="Valls R.A."/>
            <person name="O'Toole G.A."/>
        </authorList>
    </citation>
    <scope>NUCLEOTIDE SEQUENCE [LARGE SCALE GENOMIC DNA]</scope>
    <source>
        <strain evidence="2 4">AD135F_3B</strain>
    </source>
</reference>